<evidence type="ECO:0000313" key="2">
    <source>
        <dbReference type="Proteomes" id="UP000264840"/>
    </source>
</evidence>
<keyword evidence="2" id="KW-1185">Reference proteome</keyword>
<reference evidence="1" key="2">
    <citation type="submission" date="2025-09" db="UniProtKB">
        <authorList>
            <consortium name="Ensembl"/>
        </authorList>
    </citation>
    <scope>IDENTIFICATION</scope>
</reference>
<dbReference type="InterPro" id="IPR036397">
    <property type="entry name" value="RNaseH_sf"/>
</dbReference>
<organism evidence="1 2">
    <name type="scientific">Haplochromis burtoni</name>
    <name type="common">Burton's mouthbrooder</name>
    <name type="synonym">Chromis burtoni</name>
    <dbReference type="NCBI Taxonomy" id="8153"/>
    <lineage>
        <taxon>Eukaryota</taxon>
        <taxon>Metazoa</taxon>
        <taxon>Chordata</taxon>
        <taxon>Craniata</taxon>
        <taxon>Vertebrata</taxon>
        <taxon>Euteleostomi</taxon>
        <taxon>Actinopterygii</taxon>
        <taxon>Neopterygii</taxon>
        <taxon>Teleostei</taxon>
        <taxon>Neoteleostei</taxon>
        <taxon>Acanthomorphata</taxon>
        <taxon>Ovalentaria</taxon>
        <taxon>Cichlomorphae</taxon>
        <taxon>Cichliformes</taxon>
        <taxon>Cichlidae</taxon>
        <taxon>African cichlids</taxon>
        <taxon>Pseudocrenilabrinae</taxon>
        <taxon>Haplochromini</taxon>
        <taxon>Haplochromis</taxon>
    </lineage>
</organism>
<evidence type="ECO:0008006" key="3">
    <source>
        <dbReference type="Google" id="ProtNLM"/>
    </source>
</evidence>
<dbReference type="OMA" id="WPLYSHD"/>
<accession>A0A3Q2WK28</accession>
<dbReference type="GeneTree" id="ENSGT01150000287592"/>
<proteinExistence type="predicted"/>
<reference evidence="1" key="1">
    <citation type="submission" date="2025-08" db="UniProtKB">
        <authorList>
            <consortium name="Ensembl"/>
        </authorList>
    </citation>
    <scope>IDENTIFICATION</scope>
</reference>
<evidence type="ECO:0000313" key="1">
    <source>
        <dbReference type="Ensembl" id="ENSHBUP00000026061.1"/>
    </source>
</evidence>
<sequence length="107" mass="12410">MRGKSRCRSLNGPENAYWSTAGYLENFHDLNFIEQLWDQLRCAVHARLTNMTTLADLHQMLVEEWDAFPQQCVTKLVTSMRRRCQAVYCSFTTEAPVNKLVSSDLNH</sequence>
<dbReference type="GO" id="GO:0003676">
    <property type="term" value="F:nucleic acid binding"/>
    <property type="evidence" value="ECO:0007669"/>
    <property type="project" value="InterPro"/>
</dbReference>
<dbReference type="Gene3D" id="3.30.420.10">
    <property type="entry name" value="Ribonuclease H-like superfamily/Ribonuclease H"/>
    <property type="match status" value="1"/>
</dbReference>
<dbReference type="Ensembl" id="ENSHBUT00000004348.1">
    <property type="protein sequence ID" value="ENSHBUP00000026061.1"/>
    <property type="gene ID" value="ENSHBUG00000008477.1"/>
</dbReference>
<name>A0A3Q2WK28_HAPBU</name>
<dbReference type="AlphaFoldDB" id="A0A3Q2WK28"/>
<protein>
    <recommendedName>
        <fullName evidence="3">Tc1-like transposase DDE domain-containing protein</fullName>
    </recommendedName>
</protein>
<dbReference type="Proteomes" id="UP000264840">
    <property type="component" value="Unplaced"/>
</dbReference>